<dbReference type="KEGG" id="tee:Tel_06430"/>
<feature type="chain" id="PRO_5006604928" description="Thioredoxin domain-containing protein" evidence="1">
    <location>
        <begin position="20"/>
        <end position="160"/>
    </location>
</feature>
<sequence>MRRRLALVLLLLLPPVLLAAEVRPFVSGSMAAITARQADEPLIVSFWSIDCPPCYKELDLWRALSRRYPALDLVLVSTDAPAAGAEVNRVLRQRGVAHLESWQFAISEVQRLRYEIDRRWYGELPRSYFFSPDGDVSAVSGVIDDEQVDAWLAQYYPATD</sequence>
<protein>
    <recommendedName>
        <fullName evidence="2">Thioredoxin domain-containing protein</fullName>
    </recommendedName>
</protein>
<accession>A0A0S2TCG6</accession>
<dbReference type="STRING" id="1748243.Tel_06430"/>
<dbReference type="InterPro" id="IPR036249">
    <property type="entry name" value="Thioredoxin-like_sf"/>
</dbReference>
<name>A0A0S2TCG6_9GAMM</name>
<keyword evidence="1" id="KW-0732">Signal</keyword>
<dbReference type="PROSITE" id="PS51352">
    <property type="entry name" value="THIOREDOXIN_2"/>
    <property type="match status" value="1"/>
</dbReference>
<proteinExistence type="predicted"/>
<dbReference type="EMBL" id="CP013099">
    <property type="protein sequence ID" value="ALP52819.1"/>
    <property type="molecule type" value="Genomic_DNA"/>
</dbReference>
<keyword evidence="4" id="KW-1185">Reference proteome</keyword>
<evidence type="ECO:0000313" key="3">
    <source>
        <dbReference type="EMBL" id="ALP52819.1"/>
    </source>
</evidence>
<dbReference type="Gene3D" id="3.40.30.10">
    <property type="entry name" value="Glutaredoxin"/>
    <property type="match status" value="1"/>
</dbReference>
<feature type="domain" description="Thioredoxin" evidence="2">
    <location>
        <begin position="11"/>
        <end position="157"/>
    </location>
</feature>
<dbReference type="InterPro" id="IPR013766">
    <property type="entry name" value="Thioredoxin_domain"/>
</dbReference>
<evidence type="ECO:0000313" key="4">
    <source>
        <dbReference type="Proteomes" id="UP000055136"/>
    </source>
</evidence>
<dbReference type="Proteomes" id="UP000055136">
    <property type="component" value="Chromosome"/>
</dbReference>
<gene>
    <name evidence="3" type="ORF">Tel_06430</name>
</gene>
<organism evidence="3 4">
    <name type="scientific">Candidatus Tenderia electrophaga</name>
    <dbReference type="NCBI Taxonomy" id="1748243"/>
    <lineage>
        <taxon>Bacteria</taxon>
        <taxon>Pseudomonadati</taxon>
        <taxon>Pseudomonadota</taxon>
        <taxon>Gammaproteobacteria</taxon>
        <taxon>Candidatus Tenderiales</taxon>
        <taxon>Candidatus Tenderiaceae</taxon>
        <taxon>Candidatus Tenderia</taxon>
    </lineage>
</organism>
<dbReference type="SUPFAM" id="SSF52833">
    <property type="entry name" value="Thioredoxin-like"/>
    <property type="match status" value="1"/>
</dbReference>
<feature type="signal peptide" evidence="1">
    <location>
        <begin position="1"/>
        <end position="19"/>
    </location>
</feature>
<reference evidence="3" key="1">
    <citation type="submission" date="2015-10" db="EMBL/GenBank/DDBJ databases">
        <title>Description of Candidatus Tenderia electrophaga gen. nov, sp. nov., an Uncultivated Electroautotroph from a Biocathode Enrichment.</title>
        <authorList>
            <person name="Eddie B.J."/>
            <person name="Malanoski A.P."/>
            <person name="Wang Z."/>
            <person name="Hall R.J."/>
            <person name="Oh S.D."/>
            <person name="Heiner C."/>
            <person name="Lin B."/>
            <person name="Strycharz-Glaven S.M."/>
        </authorList>
    </citation>
    <scope>NUCLEOTIDE SEQUENCE [LARGE SCALE GENOMIC DNA]</scope>
    <source>
        <strain evidence="3">NRL1</strain>
    </source>
</reference>
<evidence type="ECO:0000259" key="2">
    <source>
        <dbReference type="PROSITE" id="PS51352"/>
    </source>
</evidence>
<dbReference type="AlphaFoldDB" id="A0A0S2TCG6"/>
<evidence type="ECO:0000256" key="1">
    <source>
        <dbReference type="SAM" id="SignalP"/>
    </source>
</evidence>